<keyword evidence="3" id="KW-1185">Reference proteome</keyword>
<name>A0A562ID15_MICOL</name>
<dbReference type="OrthoDB" id="5192349at2"/>
<gene>
    <name evidence="2" type="ORF">JD77_03910</name>
</gene>
<dbReference type="Pfam" id="PF14530">
    <property type="entry name" value="DUF4439"/>
    <property type="match status" value="1"/>
</dbReference>
<proteinExistence type="predicted"/>
<evidence type="ECO:0000313" key="2">
    <source>
        <dbReference type="EMBL" id="TWH68909.1"/>
    </source>
</evidence>
<reference evidence="2 3" key="1">
    <citation type="submission" date="2019-07" db="EMBL/GenBank/DDBJ databases">
        <title>R&amp;d 2014.</title>
        <authorList>
            <person name="Klenk H.-P."/>
        </authorList>
    </citation>
    <scope>NUCLEOTIDE SEQUENCE [LARGE SCALE GENOMIC DNA]</scope>
    <source>
        <strain evidence="2 3">DSM 43868</strain>
    </source>
</reference>
<dbReference type="InterPro" id="IPR029447">
    <property type="entry name" value="DUF4439"/>
</dbReference>
<dbReference type="InterPro" id="IPR009078">
    <property type="entry name" value="Ferritin-like_SF"/>
</dbReference>
<dbReference type="RefSeq" id="WP_145775600.1">
    <property type="nucleotide sequence ID" value="NZ_BAAATQ010000210.1"/>
</dbReference>
<evidence type="ECO:0000259" key="1">
    <source>
        <dbReference type="Pfam" id="PF14530"/>
    </source>
</evidence>
<protein>
    <submittedName>
        <fullName evidence="2">Uncharacterized protein DUF4439</fullName>
    </submittedName>
</protein>
<dbReference type="Proteomes" id="UP000319825">
    <property type="component" value="Unassembled WGS sequence"/>
</dbReference>
<dbReference type="SUPFAM" id="SSF47240">
    <property type="entry name" value="Ferritin-like"/>
    <property type="match status" value="1"/>
</dbReference>
<evidence type="ECO:0000313" key="3">
    <source>
        <dbReference type="Proteomes" id="UP000319825"/>
    </source>
</evidence>
<accession>A0A562ID15</accession>
<sequence length="149" mass="15936">MRHRQAPSGPAQALADALSAEYAAIYAYGPIGVRLADAARTAARRAEAAHRARRDELVLQLSAAGSQLPADRAGYALPFPVTDRASALRLAVEVEERTAAFWRAALPHTTGTDRNRALAALTDCAVRATRWRRAAGVNPLTVPFPGRPT</sequence>
<dbReference type="EMBL" id="VLKE01000001">
    <property type="protein sequence ID" value="TWH68909.1"/>
    <property type="molecule type" value="Genomic_DNA"/>
</dbReference>
<dbReference type="AlphaFoldDB" id="A0A562ID15"/>
<comment type="caution">
    <text evidence="2">The sequence shown here is derived from an EMBL/GenBank/DDBJ whole genome shotgun (WGS) entry which is preliminary data.</text>
</comment>
<feature type="domain" description="DUF4439" evidence="1">
    <location>
        <begin position="13"/>
        <end position="148"/>
    </location>
</feature>
<dbReference type="Gene3D" id="1.20.1260.10">
    <property type="match status" value="1"/>
</dbReference>
<dbReference type="CDD" id="cd00657">
    <property type="entry name" value="Ferritin_like"/>
    <property type="match status" value="1"/>
</dbReference>
<organism evidence="2 3">
    <name type="scientific">Micromonospora olivasterospora</name>
    <dbReference type="NCBI Taxonomy" id="1880"/>
    <lineage>
        <taxon>Bacteria</taxon>
        <taxon>Bacillati</taxon>
        <taxon>Actinomycetota</taxon>
        <taxon>Actinomycetes</taxon>
        <taxon>Micromonosporales</taxon>
        <taxon>Micromonosporaceae</taxon>
        <taxon>Micromonospora</taxon>
    </lineage>
</organism>
<dbReference type="InterPro" id="IPR012347">
    <property type="entry name" value="Ferritin-like"/>
</dbReference>